<feature type="transmembrane region" description="Helical" evidence="2">
    <location>
        <begin position="740"/>
        <end position="758"/>
    </location>
</feature>
<keyword evidence="2" id="KW-0472">Membrane</keyword>
<dbReference type="EMBL" id="JBBMFM010000175">
    <property type="protein sequence ID" value="MEQ2428388.1"/>
    <property type="molecule type" value="Genomic_DNA"/>
</dbReference>
<feature type="transmembrane region" description="Helical" evidence="2">
    <location>
        <begin position="242"/>
        <end position="263"/>
    </location>
</feature>
<evidence type="ECO:0000256" key="2">
    <source>
        <dbReference type="SAM" id="Phobius"/>
    </source>
</evidence>
<feature type="transmembrane region" description="Helical" evidence="2">
    <location>
        <begin position="764"/>
        <end position="785"/>
    </location>
</feature>
<accession>A0ABV1DF20</accession>
<feature type="region of interest" description="Disordered" evidence="1">
    <location>
        <begin position="49"/>
        <end position="96"/>
    </location>
</feature>
<feature type="transmembrane region" description="Helical" evidence="2">
    <location>
        <begin position="926"/>
        <end position="942"/>
    </location>
</feature>
<feature type="transmembrane region" description="Helical" evidence="2">
    <location>
        <begin position="974"/>
        <end position="993"/>
    </location>
</feature>
<feature type="transmembrane region" description="Helical" evidence="2">
    <location>
        <begin position="181"/>
        <end position="206"/>
    </location>
</feature>
<sequence length="996" mass="110535">MILLIWLVAPFAEAGVIIGLAVTNGRHKKRIQELTCQLERQRLYGFERKRTMEGEMPPNLLEPESPNPPEPGSPNPSEPESPNPPEPEIPSDEWLVPGYDGRRAVKEAEEKPGQRYVEGPVEETIEGLMEETMEGTMSSAMKVTEVPAGIAAAVMDPTSSNTKPDPPARIRKADSHFYQGTAALIIGVIFVVLAGLIFATTAWHVLPSYCKVIMVLGFSGLFFGSSLVAGKILKIQRTSQAFYILGSIFLFLTVLAAGYFGLIGPEFILKGQNRYRVLWVGSMVTEIAMLAGTRKFRDRLYTQSCFWGMTVSMTFLMGALGLGYAGCLNAMVYYSFLLLLWDEGIRRRQDGAAARLSDKYLLPEFMEAGFSFFVNLHFWIFSGLMALAAITGWMTGITGFSLLGIVRITPWSTLALGLITAGISLKALRDRRMEMRVLHSVSMAAFFQYAGLCLPFESVYQIFAGAVLTGGWFLVERKKGSPLCSQAGGCVLTAVLAIDTLMLLAESLYWHDLGTQAAVSAAVLLLAAVTAWWGRQYPVLREIIPVILYALTMTAGRALAQIPGFEPRYDVIVFAYILIMAVWDVLRRDRFGEAILVIGTAAQILFQINGQKPLPFFILLAVYLLIWSFRKDGKLQGWYVKGSCLYSLAGVYILASSLTDNGVAVMMWVTFAYGAEYAVMCCRDRSQAGTWFWDGTGLAVFFCTMAAFYWNPGLSAWNLVPCLASFAVFYVMFYRRGNMWLHLAAAIAVLPLPLAAALRYGWTGNQACGFTGAAVLISGILFRYYRPILRQRENVPAAWDVDWFHILVILPLVSLALDAGRGWRCAYTVLAALYVLQYTAVKPLRKGSLTIASALAVLAFWIQPYIQWPDLIRLEVQLAPAALFSWSLARIWKDEACIPWFQTAICCLCLGAMILDAFYTGNVGDALILEAVCLVIFLWAHVRKCVRWFRISGIIIVTVALYMTKGFWLSLSWWVYLLAAGLGLIIFAASTELKKH</sequence>
<feature type="compositionally biased region" description="Pro residues" evidence="1">
    <location>
        <begin position="65"/>
        <end position="88"/>
    </location>
</feature>
<feature type="transmembrane region" description="Helical" evidence="2">
    <location>
        <begin position="372"/>
        <end position="394"/>
    </location>
</feature>
<evidence type="ECO:0000313" key="4">
    <source>
        <dbReference type="Proteomes" id="UP001454086"/>
    </source>
</evidence>
<keyword evidence="2" id="KW-0812">Transmembrane</keyword>
<proteinExistence type="predicted"/>
<feature type="transmembrane region" description="Helical" evidence="2">
    <location>
        <begin position="400"/>
        <end position="423"/>
    </location>
</feature>
<comment type="caution">
    <text evidence="3">The sequence shown here is derived from an EMBL/GenBank/DDBJ whole genome shotgun (WGS) entry which is preliminary data.</text>
</comment>
<feature type="transmembrane region" description="Helical" evidence="2">
    <location>
        <begin position="569"/>
        <end position="586"/>
    </location>
</feature>
<evidence type="ECO:0008006" key="5">
    <source>
        <dbReference type="Google" id="ProtNLM"/>
    </source>
</evidence>
<evidence type="ECO:0000313" key="3">
    <source>
        <dbReference type="EMBL" id="MEQ2428388.1"/>
    </source>
</evidence>
<name>A0ABV1DF20_9FIRM</name>
<organism evidence="3 4">
    <name type="scientific">Enterocloster hominis</name>
    <name type="common">ex Hitch et al. 2024</name>
    <dbReference type="NCBI Taxonomy" id="1917870"/>
    <lineage>
        <taxon>Bacteria</taxon>
        <taxon>Bacillati</taxon>
        <taxon>Bacillota</taxon>
        <taxon>Clostridia</taxon>
        <taxon>Lachnospirales</taxon>
        <taxon>Lachnospiraceae</taxon>
        <taxon>Enterocloster</taxon>
    </lineage>
</organism>
<feature type="transmembrane region" description="Helical" evidence="2">
    <location>
        <begin position="591"/>
        <end position="608"/>
    </location>
</feature>
<feature type="transmembrane region" description="Helical" evidence="2">
    <location>
        <begin position="517"/>
        <end position="534"/>
    </location>
</feature>
<feature type="transmembrane region" description="Helical" evidence="2">
    <location>
        <begin position="487"/>
        <end position="505"/>
    </location>
</feature>
<evidence type="ECO:0000256" key="1">
    <source>
        <dbReference type="SAM" id="MobiDB-lite"/>
    </source>
</evidence>
<feature type="transmembrane region" description="Helical" evidence="2">
    <location>
        <begin position="435"/>
        <end position="452"/>
    </location>
</feature>
<feature type="transmembrane region" description="Helical" evidence="2">
    <location>
        <begin position="691"/>
        <end position="710"/>
    </location>
</feature>
<reference evidence="3 4" key="1">
    <citation type="submission" date="2024-03" db="EMBL/GenBank/DDBJ databases">
        <title>Human intestinal bacterial collection.</title>
        <authorList>
            <person name="Pauvert C."/>
            <person name="Hitch T.C.A."/>
            <person name="Clavel T."/>
        </authorList>
    </citation>
    <scope>NUCLEOTIDE SEQUENCE [LARGE SCALE GENOMIC DNA]</scope>
    <source>
        <strain evidence="3 4">CLA-SR-H021</strain>
    </source>
</reference>
<feature type="transmembrane region" description="Helical" evidence="2">
    <location>
        <begin position="614"/>
        <end position="630"/>
    </location>
</feature>
<feature type="transmembrane region" description="Helical" evidence="2">
    <location>
        <begin position="458"/>
        <end position="475"/>
    </location>
</feature>
<dbReference type="RefSeq" id="WP_349118705.1">
    <property type="nucleotide sequence ID" value="NZ_JBBMFM010000175.1"/>
</dbReference>
<feature type="transmembrane region" description="Helical" evidence="2">
    <location>
        <begin position="716"/>
        <end position="733"/>
    </location>
</feature>
<keyword evidence="4" id="KW-1185">Reference proteome</keyword>
<keyword evidence="2" id="KW-1133">Transmembrane helix</keyword>
<feature type="transmembrane region" description="Helical" evidence="2">
    <location>
        <begin position="848"/>
        <end position="866"/>
    </location>
</feature>
<protein>
    <recommendedName>
        <fullName evidence="5">DUF2157 domain-containing protein</fullName>
    </recommendedName>
</protein>
<feature type="transmembrane region" description="Helical" evidence="2">
    <location>
        <begin position="637"/>
        <end position="655"/>
    </location>
</feature>
<feature type="transmembrane region" description="Helical" evidence="2">
    <location>
        <begin position="323"/>
        <end position="341"/>
    </location>
</feature>
<feature type="transmembrane region" description="Helical" evidence="2">
    <location>
        <begin position="212"/>
        <end position="230"/>
    </location>
</feature>
<dbReference type="Proteomes" id="UP001454086">
    <property type="component" value="Unassembled WGS sequence"/>
</dbReference>
<feature type="transmembrane region" description="Helical" evidence="2">
    <location>
        <begin position="949"/>
        <end position="968"/>
    </location>
</feature>
<gene>
    <name evidence="3" type="ORF">WMQ36_25855</name>
</gene>
<feature type="transmembrane region" description="Helical" evidence="2">
    <location>
        <begin position="546"/>
        <end position="563"/>
    </location>
</feature>
<feature type="transmembrane region" description="Helical" evidence="2">
    <location>
        <begin position="661"/>
        <end position="679"/>
    </location>
</feature>
<feature type="transmembrane region" description="Helical" evidence="2">
    <location>
        <begin position="6"/>
        <end position="23"/>
    </location>
</feature>